<name>A0AA37VNZ1_PSEPU</name>
<dbReference type="GO" id="GO:0005737">
    <property type="term" value="C:cytoplasm"/>
    <property type="evidence" value="ECO:0007669"/>
    <property type="project" value="TreeGrafter"/>
</dbReference>
<dbReference type="InterPro" id="IPR006076">
    <property type="entry name" value="FAD-dep_OxRdtase"/>
</dbReference>
<dbReference type="PANTHER" id="PTHR13847:SF289">
    <property type="entry name" value="GLYCINE OXIDASE"/>
    <property type="match status" value="1"/>
</dbReference>
<dbReference type="GO" id="GO:0016491">
    <property type="term" value="F:oxidoreductase activity"/>
    <property type="evidence" value="ECO:0007669"/>
    <property type="project" value="UniProtKB-KW"/>
</dbReference>
<keyword evidence="1" id="KW-0560">Oxidoreductase</keyword>
<proteinExistence type="predicted"/>
<dbReference type="SUPFAM" id="SSF54373">
    <property type="entry name" value="FAD-linked reductases, C-terminal domain"/>
    <property type="match status" value="1"/>
</dbReference>
<comment type="caution">
    <text evidence="3">The sequence shown here is derived from an EMBL/GenBank/DDBJ whole genome shotgun (WGS) entry which is preliminary data.</text>
</comment>
<accession>A0AA37VNZ1</accession>
<evidence type="ECO:0000259" key="2">
    <source>
        <dbReference type="Pfam" id="PF01266"/>
    </source>
</evidence>
<feature type="domain" description="FAD dependent oxidoreductase" evidence="2">
    <location>
        <begin position="8"/>
        <end position="398"/>
    </location>
</feature>
<evidence type="ECO:0000313" key="4">
    <source>
        <dbReference type="Proteomes" id="UP001161257"/>
    </source>
</evidence>
<dbReference type="Pfam" id="PF01266">
    <property type="entry name" value="DAO"/>
    <property type="match status" value="1"/>
</dbReference>
<reference evidence="3" key="1">
    <citation type="submission" date="2023-01" db="EMBL/GenBank/DDBJ databases">
        <title>Whole-genome sequence of Pseudomonas putida NBRC 14671.</title>
        <authorList>
            <person name="Morohoshi T."/>
            <person name="Someya N."/>
        </authorList>
    </citation>
    <scope>NUCLEOTIDE SEQUENCE</scope>
    <source>
        <strain evidence="3">NBRC 14671</strain>
    </source>
</reference>
<dbReference type="RefSeq" id="WP_284356882.1">
    <property type="nucleotide sequence ID" value="NZ_BSKF01000016.1"/>
</dbReference>
<dbReference type="Gene3D" id="3.50.50.60">
    <property type="entry name" value="FAD/NAD(P)-binding domain"/>
    <property type="match status" value="2"/>
</dbReference>
<evidence type="ECO:0000313" key="3">
    <source>
        <dbReference type="EMBL" id="GLO37846.1"/>
    </source>
</evidence>
<gene>
    <name evidence="3" type="ORF">PPUN14671_46830</name>
</gene>
<organism evidence="3 4">
    <name type="scientific">Pseudomonas putida</name>
    <name type="common">Arthrobacter siderocapsulatus</name>
    <dbReference type="NCBI Taxonomy" id="303"/>
    <lineage>
        <taxon>Bacteria</taxon>
        <taxon>Pseudomonadati</taxon>
        <taxon>Pseudomonadota</taxon>
        <taxon>Gammaproteobacteria</taxon>
        <taxon>Pseudomonadales</taxon>
        <taxon>Pseudomonadaceae</taxon>
        <taxon>Pseudomonas</taxon>
    </lineage>
</organism>
<dbReference type="PANTHER" id="PTHR13847">
    <property type="entry name" value="SARCOSINE DEHYDROGENASE-RELATED"/>
    <property type="match status" value="1"/>
</dbReference>
<dbReference type="Proteomes" id="UP001161257">
    <property type="component" value="Unassembled WGS sequence"/>
</dbReference>
<dbReference type="EMBL" id="BSKJ01000013">
    <property type="protein sequence ID" value="GLO37846.1"/>
    <property type="molecule type" value="Genomic_DNA"/>
</dbReference>
<dbReference type="SUPFAM" id="SSF51905">
    <property type="entry name" value="FAD/NAD(P)-binding domain"/>
    <property type="match status" value="1"/>
</dbReference>
<sequence>MSTRQDQDCAVIGAGFLGLCTALQLLKHGFRVTLIDAQAPGLGASFGNAGFLATESIDPLSTWATLKAAPGFLLDPHGPLKIPRGYRLAALPWIARFGLAAWPSTVEKHRKALAALNGQAVDAWMECLAAIGRTDLMVKSGYLLAWEKQAGIKAAQESLEHLQSWGIDVDLISKHRVDEMEPEFNGCFSHALHFASAYRVRDPKWLCEALFANFQRQGGRFRLGKVEHLQISHGIPTLRIEGELQRFSKVVICAGAYSAELLASVGISVPLIAERGYHLQCPGLQGRITRAVCPVERRVFISPLDSGLRIVGFSELGGIKVPPQPERYLTLKHHAKSLLPGLADEFENVDLWMGMRPTLPDSLPVIDTLPQCSNVAAAFGNQHLGLTQAAISAKLIVARLLGDGAPNDSNPYRVNRFK</sequence>
<dbReference type="AlphaFoldDB" id="A0AA37VNZ1"/>
<evidence type="ECO:0000256" key="1">
    <source>
        <dbReference type="ARBA" id="ARBA00023002"/>
    </source>
</evidence>
<protein>
    <submittedName>
        <fullName evidence="3">Cytochrome c4</fullName>
    </submittedName>
</protein>
<dbReference type="InterPro" id="IPR036188">
    <property type="entry name" value="FAD/NAD-bd_sf"/>
</dbReference>
<dbReference type="Gene3D" id="3.30.9.10">
    <property type="entry name" value="D-Amino Acid Oxidase, subunit A, domain 2"/>
    <property type="match status" value="1"/>
</dbReference>